<evidence type="ECO:0000256" key="1">
    <source>
        <dbReference type="PROSITE-ProRule" id="PRU00047"/>
    </source>
</evidence>
<reference evidence="4" key="1">
    <citation type="journal article" date="2014" name="PLoS ONE">
        <title>Transcriptome-Based Identification of ABC Transporters in the Western Tarnished Plant Bug Lygus hesperus.</title>
        <authorList>
            <person name="Hull J.J."/>
            <person name="Chaney K."/>
            <person name="Geib S.M."/>
            <person name="Fabrick J.A."/>
            <person name="Brent C.S."/>
            <person name="Walsh D."/>
            <person name="Lavine L.C."/>
        </authorList>
    </citation>
    <scope>NUCLEOTIDE SEQUENCE</scope>
</reference>
<dbReference type="GO" id="GO:0008270">
    <property type="term" value="F:zinc ion binding"/>
    <property type="evidence" value="ECO:0007669"/>
    <property type="project" value="UniProtKB-KW"/>
</dbReference>
<dbReference type="PROSITE" id="PS50158">
    <property type="entry name" value="ZF_CCHC"/>
    <property type="match status" value="1"/>
</dbReference>
<evidence type="ECO:0000259" key="3">
    <source>
        <dbReference type="PROSITE" id="PS50158"/>
    </source>
</evidence>
<dbReference type="InterPro" id="IPR001878">
    <property type="entry name" value="Znf_CCHC"/>
</dbReference>
<keyword evidence="1" id="KW-0862">Zinc</keyword>
<proteinExistence type="predicted"/>
<evidence type="ECO:0000313" key="4">
    <source>
        <dbReference type="EMBL" id="JAG03543.1"/>
    </source>
</evidence>
<gene>
    <name evidence="4" type="primary">gag_5</name>
    <name evidence="4" type="ORF">CM83_104620</name>
</gene>
<dbReference type="Pfam" id="PF00098">
    <property type="entry name" value="zf-CCHC"/>
    <property type="match status" value="1"/>
</dbReference>
<organism evidence="4">
    <name type="scientific">Lygus hesperus</name>
    <name type="common">Western plant bug</name>
    <dbReference type="NCBI Taxonomy" id="30085"/>
    <lineage>
        <taxon>Eukaryota</taxon>
        <taxon>Metazoa</taxon>
        <taxon>Ecdysozoa</taxon>
        <taxon>Arthropoda</taxon>
        <taxon>Hexapoda</taxon>
        <taxon>Insecta</taxon>
        <taxon>Pterygota</taxon>
        <taxon>Neoptera</taxon>
        <taxon>Paraneoptera</taxon>
        <taxon>Hemiptera</taxon>
        <taxon>Heteroptera</taxon>
        <taxon>Panheteroptera</taxon>
        <taxon>Cimicomorpha</taxon>
        <taxon>Miridae</taxon>
        <taxon>Mirini</taxon>
        <taxon>Lygus</taxon>
    </lineage>
</organism>
<feature type="domain" description="CCHC-type" evidence="3">
    <location>
        <begin position="62"/>
        <end position="78"/>
    </location>
</feature>
<keyword evidence="1" id="KW-0479">Metal-binding</keyword>
<protein>
    <submittedName>
        <fullName evidence="4">Gag polyprotein</fullName>
    </submittedName>
</protein>
<accession>A0A0A9WAM6</accession>
<evidence type="ECO:0000256" key="2">
    <source>
        <dbReference type="SAM" id="MobiDB-lite"/>
    </source>
</evidence>
<dbReference type="SUPFAM" id="SSF57756">
    <property type="entry name" value="Retrovirus zinc finger-like domains"/>
    <property type="match status" value="1"/>
</dbReference>
<dbReference type="GO" id="GO:0003676">
    <property type="term" value="F:nucleic acid binding"/>
    <property type="evidence" value="ECO:0007669"/>
    <property type="project" value="InterPro"/>
</dbReference>
<dbReference type="InterPro" id="IPR036875">
    <property type="entry name" value="Znf_CCHC_sf"/>
</dbReference>
<dbReference type="EMBL" id="GBHO01040061">
    <property type="protein sequence ID" value="JAG03543.1"/>
    <property type="molecule type" value="Transcribed_RNA"/>
</dbReference>
<reference evidence="4" key="2">
    <citation type="submission" date="2014-07" db="EMBL/GenBank/DDBJ databases">
        <authorList>
            <person name="Hull J."/>
        </authorList>
    </citation>
    <scope>NUCLEOTIDE SEQUENCE</scope>
</reference>
<dbReference type="SMART" id="SM00343">
    <property type="entry name" value="ZnF_C2HC"/>
    <property type="match status" value="2"/>
</dbReference>
<feature type="region of interest" description="Disordered" evidence="2">
    <location>
        <begin position="38"/>
        <end position="59"/>
    </location>
</feature>
<dbReference type="AlphaFoldDB" id="A0A0A9WAM6"/>
<name>A0A0A9WAM6_LYGHE</name>
<keyword evidence="1" id="KW-0863">Zinc-finger</keyword>
<feature type="non-terminal residue" evidence="4">
    <location>
        <position position="1"/>
    </location>
</feature>
<feature type="non-terminal residue" evidence="4">
    <location>
        <position position="141"/>
    </location>
</feature>
<sequence>AWDSTPVAERTFDKLTTRLIKEEGRYLSNETEVPVAFKTTNRRKSFNKRSPTSQIDKNGPQKCHSCSGFGHFARDCPSNKSCRYCKKTNHSDVQCYFRPKNNSFKNDNKNPMGNKVSFLTFANENQGNSGGSFVIDSACSR</sequence>
<dbReference type="Gene3D" id="4.10.60.10">
    <property type="entry name" value="Zinc finger, CCHC-type"/>
    <property type="match status" value="1"/>
</dbReference>